<dbReference type="Pfam" id="PF20431">
    <property type="entry name" value="E_motif"/>
    <property type="match status" value="1"/>
</dbReference>
<dbReference type="GO" id="GO:0009451">
    <property type="term" value="P:RNA modification"/>
    <property type="evidence" value="ECO:0007669"/>
    <property type="project" value="InterPro"/>
</dbReference>
<feature type="repeat" description="PPR" evidence="2">
    <location>
        <begin position="715"/>
        <end position="749"/>
    </location>
</feature>
<keyword evidence="4" id="KW-1185">Reference proteome</keyword>
<gene>
    <name evidence="3" type="ORF">GIB67_012014</name>
</gene>
<feature type="repeat" description="PPR" evidence="2">
    <location>
        <begin position="111"/>
        <end position="145"/>
    </location>
</feature>
<sequence length="893" mass="99799">MITLFYQVSKSETSLSSLRFISSFSSFKNPGVFRSRDDDFSNSCNPFQLINHLNQKPKPTIKEIKITHTQCFKVGFTQSDIFVANSLADLYCKSGSMGDALCLFEEIPHPNVVSWNLMISGYNQSLRYEGSWGLFRKMQDLGFEPDRFTYGSVLSACAASRNVHGGEQVYGLVVKNGFFLNGYVRSGMIDVFLKSFCLEEALRVFRDVWCKNVVCWNAIIAGAVRSGENWLALDIFHEMLCGVLMPNSYTFPSVLTACAALGELQFGRGLHGWVVKFGFDEDNFIGTAIVDLYVKCGIVDDALKVFSRMKIHNVVSWTAIISGFVQMEDSVSALEFLKKMKVVGIEINKYTVTSILTACAKPEMKKEASQIHCWILKFGFYSDPTVRDSLINMYSKGGEIDLSEMLFWENDGPKNVDSWAVIISGFAQNHNSERTIEMFCKMCREGLRPEKFCSSSVLSIIESIDMGRQIHGYIFKDALVFDVAVGSALFTMYSKCGSLAEAYKIFKQIHEKDEVSWTSMITGFADHGYPNRALNLLQDMMDAKYRPDQVTIAAILTACSSLPSLWKGKEVHGYALRVGIAKDTVVSGALVNMYSKCRFLTYARRIFESMPRKDLVTWSSLISGYSKNEYVEDSLMLFHKMIFVGLETDAFVISSLLGMTAKLTKLKIGKQLHARIVKVGLDSDPSVGSPLVEMYSKCGNVEESQEVFDTIEQPDLVTWTSMIVGYAQHGKGSEALRVYDLMREKGIKPDLVAFVGVLSACSHNGMVEEGYFHLNSMTQDYGINPGLRHYACMVDLLGRSGRLKEAKTFINNMPIQPDALVWGTLLAACKVHGNVELGKLAAKRVHELEPSDSGTYVSLSNILANEEQWEEVLNVRSSMTDAEVTKETGWSSI</sequence>
<comment type="caution">
    <text evidence="3">The sequence shown here is derived from an EMBL/GenBank/DDBJ whole genome shotgun (WGS) entry which is preliminary data.</text>
</comment>
<dbReference type="InterPro" id="IPR046960">
    <property type="entry name" value="PPR_At4g14850-like_plant"/>
</dbReference>
<feature type="repeat" description="PPR" evidence="2">
    <location>
        <begin position="415"/>
        <end position="449"/>
    </location>
</feature>
<dbReference type="Proteomes" id="UP000541444">
    <property type="component" value="Unassembled WGS sequence"/>
</dbReference>
<evidence type="ECO:0008006" key="5">
    <source>
        <dbReference type="Google" id="ProtNLM"/>
    </source>
</evidence>
<dbReference type="PANTHER" id="PTHR24015:SF878">
    <property type="entry name" value="OS09G0413300 PROTEIN"/>
    <property type="match status" value="1"/>
</dbReference>
<dbReference type="FunFam" id="1.25.40.10:FF:000196">
    <property type="entry name" value="Pentatricopeptide repeat-containing protein At4g14850"/>
    <property type="match status" value="1"/>
</dbReference>
<dbReference type="AlphaFoldDB" id="A0A7J7M047"/>
<accession>A0A7J7M047</accession>
<keyword evidence="1" id="KW-0677">Repeat</keyword>
<dbReference type="PANTHER" id="PTHR24015">
    <property type="entry name" value="OS07G0578800 PROTEIN-RELATED"/>
    <property type="match status" value="1"/>
</dbReference>
<dbReference type="Pfam" id="PF13041">
    <property type="entry name" value="PPR_2"/>
    <property type="match status" value="5"/>
</dbReference>
<proteinExistence type="predicted"/>
<dbReference type="InterPro" id="IPR011990">
    <property type="entry name" value="TPR-like_helical_dom_sf"/>
</dbReference>
<dbReference type="PROSITE" id="PS51375">
    <property type="entry name" value="PPR"/>
    <property type="match status" value="6"/>
</dbReference>
<organism evidence="3 4">
    <name type="scientific">Kingdonia uniflora</name>
    <dbReference type="NCBI Taxonomy" id="39325"/>
    <lineage>
        <taxon>Eukaryota</taxon>
        <taxon>Viridiplantae</taxon>
        <taxon>Streptophyta</taxon>
        <taxon>Embryophyta</taxon>
        <taxon>Tracheophyta</taxon>
        <taxon>Spermatophyta</taxon>
        <taxon>Magnoliopsida</taxon>
        <taxon>Ranunculales</taxon>
        <taxon>Circaeasteraceae</taxon>
        <taxon>Kingdonia</taxon>
    </lineage>
</organism>
<dbReference type="FunFam" id="1.25.40.10:FF:001093">
    <property type="entry name" value="Pentatricopeptide repeat-containing protein At2g34400"/>
    <property type="match status" value="1"/>
</dbReference>
<dbReference type="OrthoDB" id="1915063at2759"/>
<evidence type="ECO:0000256" key="2">
    <source>
        <dbReference type="PROSITE-ProRule" id="PRU00708"/>
    </source>
</evidence>
<feature type="repeat" description="PPR" evidence="2">
    <location>
        <begin position="513"/>
        <end position="547"/>
    </location>
</feature>
<dbReference type="EMBL" id="JACGCM010001854">
    <property type="protein sequence ID" value="KAF6148239.1"/>
    <property type="molecule type" value="Genomic_DNA"/>
</dbReference>
<dbReference type="FunFam" id="1.25.40.10:FF:000344">
    <property type="entry name" value="Pentatricopeptide repeat-containing protein"/>
    <property type="match status" value="1"/>
</dbReference>
<dbReference type="Gene3D" id="1.25.40.10">
    <property type="entry name" value="Tetratricopeptide repeat domain"/>
    <property type="match status" value="7"/>
</dbReference>
<name>A0A7J7M047_9MAGN</name>
<dbReference type="NCBIfam" id="TIGR00756">
    <property type="entry name" value="PPR"/>
    <property type="match status" value="6"/>
</dbReference>
<evidence type="ECO:0000313" key="4">
    <source>
        <dbReference type="Proteomes" id="UP000541444"/>
    </source>
</evidence>
<protein>
    <recommendedName>
        <fullName evidence="5">Pentatricopeptide repeat-containing protein</fullName>
    </recommendedName>
</protein>
<feature type="repeat" description="PPR" evidence="2">
    <location>
        <begin position="614"/>
        <end position="648"/>
    </location>
</feature>
<dbReference type="FunFam" id="1.25.40.10:FF:000073">
    <property type="entry name" value="Pentatricopeptide repeat-containing protein chloroplastic"/>
    <property type="match status" value="1"/>
</dbReference>
<dbReference type="InterPro" id="IPR002885">
    <property type="entry name" value="PPR_rpt"/>
</dbReference>
<dbReference type="Pfam" id="PF01535">
    <property type="entry name" value="PPR"/>
    <property type="match status" value="6"/>
</dbReference>
<evidence type="ECO:0000313" key="3">
    <source>
        <dbReference type="EMBL" id="KAF6148239.1"/>
    </source>
</evidence>
<dbReference type="GO" id="GO:0003723">
    <property type="term" value="F:RNA binding"/>
    <property type="evidence" value="ECO:0007669"/>
    <property type="project" value="InterPro"/>
</dbReference>
<dbReference type="InterPro" id="IPR046848">
    <property type="entry name" value="E_motif"/>
</dbReference>
<reference evidence="3 4" key="1">
    <citation type="journal article" date="2020" name="IScience">
        <title>Genome Sequencing of the Endangered Kingdonia uniflora (Circaeasteraceae, Ranunculales) Reveals Potential Mechanisms of Evolutionary Specialization.</title>
        <authorList>
            <person name="Sun Y."/>
            <person name="Deng T."/>
            <person name="Zhang A."/>
            <person name="Moore M.J."/>
            <person name="Landis J.B."/>
            <person name="Lin N."/>
            <person name="Zhang H."/>
            <person name="Zhang X."/>
            <person name="Huang J."/>
            <person name="Zhang X."/>
            <person name="Sun H."/>
            <person name="Wang H."/>
        </authorList>
    </citation>
    <scope>NUCLEOTIDE SEQUENCE [LARGE SCALE GENOMIC DNA]</scope>
    <source>
        <strain evidence="3">TB1705</strain>
        <tissue evidence="3">Leaf</tissue>
    </source>
</reference>
<evidence type="ECO:0000256" key="1">
    <source>
        <dbReference type="ARBA" id="ARBA00022737"/>
    </source>
</evidence>
<feature type="repeat" description="PPR" evidence="2">
    <location>
        <begin position="313"/>
        <end position="347"/>
    </location>
</feature>
<dbReference type="FunFam" id="1.25.40.10:FF:000351">
    <property type="entry name" value="Pentatricopeptide repeat-containing protein"/>
    <property type="match status" value="1"/>
</dbReference>